<reference evidence="1 2" key="1">
    <citation type="submission" date="2015-01" db="EMBL/GenBank/DDBJ databases">
        <title>Paenibacillus swuensis/DY6/whole genome sequencing.</title>
        <authorList>
            <person name="Kim M.K."/>
            <person name="Srinivasan S."/>
            <person name="Lee J.-J."/>
        </authorList>
    </citation>
    <scope>NUCLEOTIDE SEQUENCE [LARGE SCALE GENOMIC DNA]</scope>
    <source>
        <strain evidence="1 2">DY6</strain>
    </source>
</reference>
<dbReference type="AlphaFoldDB" id="A0A172TIC9"/>
<dbReference type="EMBL" id="CP011388">
    <property type="protein sequence ID" value="ANE46543.1"/>
    <property type="molecule type" value="Genomic_DNA"/>
</dbReference>
<accession>A0A172TIC9</accession>
<dbReference type="PATRIC" id="fig|1178515.4.peg.1986"/>
<dbReference type="KEGG" id="pswu:SY83_09915"/>
<proteinExistence type="predicted"/>
<dbReference type="STRING" id="1178515.SY83_09915"/>
<keyword evidence="2" id="KW-1185">Reference proteome</keyword>
<evidence type="ECO:0000313" key="2">
    <source>
        <dbReference type="Proteomes" id="UP000076927"/>
    </source>
</evidence>
<name>A0A172TIC9_9BACL</name>
<dbReference type="OrthoDB" id="2889099at2"/>
<dbReference type="RefSeq" id="WP_068606099.1">
    <property type="nucleotide sequence ID" value="NZ_CP011388.1"/>
</dbReference>
<dbReference type="Proteomes" id="UP000076927">
    <property type="component" value="Chromosome"/>
</dbReference>
<protein>
    <submittedName>
        <fullName evidence="1">Uncharacterized protein</fullName>
    </submittedName>
</protein>
<evidence type="ECO:0000313" key="1">
    <source>
        <dbReference type="EMBL" id="ANE46543.1"/>
    </source>
</evidence>
<gene>
    <name evidence="1" type="ORF">SY83_09915</name>
</gene>
<organism evidence="1 2">
    <name type="scientific">Paenibacillus swuensis</name>
    <dbReference type="NCBI Taxonomy" id="1178515"/>
    <lineage>
        <taxon>Bacteria</taxon>
        <taxon>Bacillati</taxon>
        <taxon>Bacillota</taxon>
        <taxon>Bacilli</taxon>
        <taxon>Bacillales</taxon>
        <taxon>Paenibacillaceae</taxon>
        <taxon>Paenibacillus</taxon>
    </lineage>
</organism>
<sequence length="92" mass="10342">MSKPLNEQELIQYIAGKTGADPTQIGLVLKIEDTYINKAKANARGEVDIDVDDIVDHIMKQRDVNLDEMTVETILETEMEYLIQKGIATYGD</sequence>